<evidence type="ECO:0000256" key="1">
    <source>
        <dbReference type="ARBA" id="ARBA00023015"/>
    </source>
</evidence>
<keyword evidence="6" id="KW-1185">Reference proteome</keyword>
<dbReference type="PATRIC" id="fig|1280953.3.peg.3853"/>
<gene>
    <name evidence="5" type="ORF">HOC_19261</name>
</gene>
<dbReference type="Proteomes" id="UP000024942">
    <property type="component" value="Unassembled WGS sequence"/>
</dbReference>
<evidence type="ECO:0000256" key="2">
    <source>
        <dbReference type="ARBA" id="ARBA00023125"/>
    </source>
</evidence>
<evidence type="ECO:0000259" key="4">
    <source>
        <dbReference type="PROSITE" id="PS01124"/>
    </source>
</evidence>
<dbReference type="InterPro" id="IPR009057">
    <property type="entry name" value="Homeodomain-like_sf"/>
</dbReference>
<dbReference type="SMART" id="SM00342">
    <property type="entry name" value="HTH_ARAC"/>
    <property type="match status" value="1"/>
</dbReference>
<accession>A0A059G2H4</accession>
<protein>
    <submittedName>
        <fullName evidence="5">AraC family transcriptional regulator</fullName>
    </submittedName>
</protein>
<dbReference type="eggNOG" id="COG2207">
    <property type="taxonomic scope" value="Bacteria"/>
</dbReference>
<feature type="domain" description="HTH araC/xylS-type" evidence="4">
    <location>
        <begin position="132"/>
        <end position="232"/>
    </location>
</feature>
<dbReference type="Pfam" id="PF12833">
    <property type="entry name" value="HTH_18"/>
    <property type="match status" value="1"/>
</dbReference>
<sequence>MSARAWSGALVIGVGWAMLDAQIGENDGHAHLAHQIILGLDGAVVITAASEITAPKGKAVLIPAGQTHAVGPKGRQTRSVYVDPRFSGVRNDLKDGPLVFLHDDVSAALRDIGNVHQARHWARMFAGRLPGSAIDARLQTAFDNADALVSPAALARALSLSPGRLRDIVMSDFGVPPSKLLQWLQLLGAAKALEASASLADAAAAGGFSDQAHFTRRLRQWFGVTPKVGLSGLEVSIDDPI</sequence>
<dbReference type="STRING" id="1280953.HOC_19261"/>
<dbReference type="RefSeq" id="WP_051625124.1">
    <property type="nucleotide sequence ID" value="NZ_ARYL01000057.1"/>
</dbReference>
<proteinExistence type="predicted"/>
<dbReference type="InterPro" id="IPR018060">
    <property type="entry name" value="HTH_AraC"/>
</dbReference>
<dbReference type="Gene3D" id="1.10.10.60">
    <property type="entry name" value="Homeodomain-like"/>
    <property type="match status" value="1"/>
</dbReference>
<comment type="caution">
    <text evidence="5">The sequence shown here is derived from an EMBL/GenBank/DDBJ whole genome shotgun (WGS) entry which is preliminary data.</text>
</comment>
<keyword evidence="1" id="KW-0805">Transcription regulation</keyword>
<evidence type="ECO:0000256" key="3">
    <source>
        <dbReference type="ARBA" id="ARBA00023163"/>
    </source>
</evidence>
<dbReference type="PROSITE" id="PS01124">
    <property type="entry name" value="HTH_ARAC_FAMILY_2"/>
    <property type="match status" value="1"/>
</dbReference>
<dbReference type="InterPro" id="IPR050204">
    <property type="entry name" value="AraC_XylS_family_regulators"/>
</dbReference>
<evidence type="ECO:0000313" key="5">
    <source>
        <dbReference type="EMBL" id="KDA00688.1"/>
    </source>
</evidence>
<keyword evidence="2" id="KW-0238">DNA-binding</keyword>
<dbReference type="GO" id="GO:0043565">
    <property type="term" value="F:sequence-specific DNA binding"/>
    <property type="evidence" value="ECO:0007669"/>
    <property type="project" value="InterPro"/>
</dbReference>
<reference evidence="5 6" key="1">
    <citation type="journal article" date="2014" name="Antonie Van Leeuwenhoek">
        <title>Hyphomonas beringensis sp. nov. and Hyphomonas chukchiensis sp. nov., isolated from surface seawater of the Bering Sea and Chukchi Sea.</title>
        <authorList>
            <person name="Li C."/>
            <person name="Lai Q."/>
            <person name="Li G."/>
            <person name="Dong C."/>
            <person name="Wang J."/>
            <person name="Liao Y."/>
            <person name="Shao Z."/>
        </authorList>
    </citation>
    <scope>NUCLEOTIDE SEQUENCE [LARGE SCALE GENOMIC DNA]</scope>
    <source>
        <strain evidence="5 6">SCH89</strain>
    </source>
</reference>
<dbReference type="GO" id="GO:0003700">
    <property type="term" value="F:DNA-binding transcription factor activity"/>
    <property type="evidence" value="ECO:0007669"/>
    <property type="project" value="InterPro"/>
</dbReference>
<organism evidence="5 6">
    <name type="scientific">Hyphomonas oceanitis SCH89</name>
    <dbReference type="NCBI Taxonomy" id="1280953"/>
    <lineage>
        <taxon>Bacteria</taxon>
        <taxon>Pseudomonadati</taxon>
        <taxon>Pseudomonadota</taxon>
        <taxon>Alphaproteobacteria</taxon>
        <taxon>Hyphomonadales</taxon>
        <taxon>Hyphomonadaceae</taxon>
        <taxon>Hyphomonas</taxon>
    </lineage>
</organism>
<evidence type="ECO:0000313" key="6">
    <source>
        <dbReference type="Proteomes" id="UP000024942"/>
    </source>
</evidence>
<dbReference type="SUPFAM" id="SSF46689">
    <property type="entry name" value="Homeodomain-like"/>
    <property type="match status" value="1"/>
</dbReference>
<dbReference type="OrthoDB" id="7465232at2"/>
<dbReference type="EMBL" id="ARYL01000057">
    <property type="protein sequence ID" value="KDA00688.1"/>
    <property type="molecule type" value="Genomic_DNA"/>
</dbReference>
<name>A0A059G2H4_9PROT</name>
<keyword evidence="3" id="KW-0804">Transcription</keyword>
<dbReference type="PANTHER" id="PTHR46796">
    <property type="entry name" value="HTH-TYPE TRANSCRIPTIONAL ACTIVATOR RHAS-RELATED"/>
    <property type="match status" value="1"/>
</dbReference>
<dbReference type="AlphaFoldDB" id="A0A059G2H4"/>